<dbReference type="OrthoDB" id="2969757at2759"/>
<feature type="compositionally biased region" description="Low complexity" evidence="1">
    <location>
        <begin position="232"/>
        <end position="241"/>
    </location>
</feature>
<gene>
    <name evidence="3" type="ORF">EXIGLDRAFT_79605</name>
</gene>
<feature type="region of interest" description="Disordered" evidence="1">
    <location>
        <begin position="184"/>
        <end position="209"/>
    </location>
</feature>
<keyword evidence="2" id="KW-0732">Signal</keyword>
<feature type="compositionally biased region" description="Basic residues" evidence="1">
    <location>
        <begin position="304"/>
        <end position="339"/>
    </location>
</feature>
<dbReference type="Proteomes" id="UP000077266">
    <property type="component" value="Unassembled WGS sequence"/>
</dbReference>
<feature type="compositionally biased region" description="Basic residues" evidence="1">
    <location>
        <begin position="260"/>
        <end position="273"/>
    </location>
</feature>
<evidence type="ECO:0000313" key="4">
    <source>
        <dbReference type="Proteomes" id="UP000077266"/>
    </source>
</evidence>
<feature type="signal peptide" evidence="2">
    <location>
        <begin position="1"/>
        <end position="21"/>
    </location>
</feature>
<feature type="compositionally biased region" description="Pro residues" evidence="1">
    <location>
        <begin position="274"/>
        <end position="286"/>
    </location>
</feature>
<evidence type="ECO:0000313" key="3">
    <source>
        <dbReference type="EMBL" id="KZV92199.1"/>
    </source>
</evidence>
<evidence type="ECO:0000256" key="2">
    <source>
        <dbReference type="SAM" id="SignalP"/>
    </source>
</evidence>
<protein>
    <submittedName>
        <fullName evidence="3">Uncharacterized protein</fullName>
    </submittedName>
</protein>
<dbReference type="InParanoid" id="A0A166AIH8"/>
<name>A0A166AIH8_EXIGL</name>
<dbReference type="SUPFAM" id="SSF52309">
    <property type="entry name" value="N-(deoxy)ribosyltransferase-like"/>
    <property type="match status" value="1"/>
</dbReference>
<feature type="compositionally biased region" description="Pro residues" evidence="1">
    <location>
        <begin position="242"/>
        <end position="259"/>
    </location>
</feature>
<proteinExistence type="predicted"/>
<evidence type="ECO:0000256" key="1">
    <source>
        <dbReference type="SAM" id="MobiDB-lite"/>
    </source>
</evidence>
<dbReference type="EMBL" id="KV426012">
    <property type="protein sequence ID" value="KZV92199.1"/>
    <property type="molecule type" value="Genomic_DNA"/>
</dbReference>
<accession>A0A166AIH8</accession>
<sequence length="339" mass="36965">MRSFTTTAAAFFAFAAVQVVAGPLSDFGGLLGLRSDSYVNEYHESFVPQNASLASRALPADIYKQVDTAIAAQGHKVHFFWTGSVPPAKGTADFVGPIARTLSKKFNGVTIDEALSHLPMPGFGQMTSADIALWRYASLRWAETSAGEVYVVYGGVVRHGNTFETELPALKKNRNVKKVWRIDSPTRGHTGQRKQIWPADPCAAGKPKTSRLRRAYEIAVRAVTGKTPAPPAHGAGAACPMPQKPTTPAKPPVRTPTKPPVRKPTKPPVRKPTRPPVRTPAKPPVRTPTKPTRPVTRPPVTRKPVTRKPVTRKPVTRKPVTRKPTKPVRPTRPRKGGRH</sequence>
<keyword evidence="4" id="KW-1185">Reference proteome</keyword>
<organism evidence="3 4">
    <name type="scientific">Exidia glandulosa HHB12029</name>
    <dbReference type="NCBI Taxonomy" id="1314781"/>
    <lineage>
        <taxon>Eukaryota</taxon>
        <taxon>Fungi</taxon>
        <taxon>Dikarya</taxon>
        <taxon>Basidiomycota</taxon>
        <taxon>Agaricomycotina</taxon>
        <taxon>Agaricomycetes</taxon>
        <taxon>Auriculariales</taxon>
        <taxon>Exidiaceae</taxon>
        <taxon>Exidia</taxon>
    </lineage>
</organism>
<reference evidence="3 4" key="1">
    <citation type="journal article" date="2016" name="Mol. Biol. Evol.">
        <title>Comparative Genomics of Early-Diverging Mushroom-Forming Fungi Provides Insights into the Origins of Lignocellulose Decay Capabilities.</title>
        <authorList>
            <person name="Nagy L.G."/>
            <person name="Riley R."/>
            <person name="Tritt A."/>
            <person name="Adam C."/>
            <person name="Daum C."/>
            <person name="Floudas D."/>
            <person name="Sun H."/>
            <person name="Yadav J.S."/>
            <person name="Pangilinan J."/>
            <person name="Larsson K.H."/>
            <person name="Matsuura K."/>
            <person name="Barry K."/>
            <person name="Labutti K."/>
            <person name="Kuo R."/>
            <person name="Ohm R.A."/>
            <person name="Bhattacharya S.S."/>
            <person name="Shirouzu T."/>
            <person name="Yoshinaga Y."/>
            <person name="Martin F.M."/>
            <person name="Grigoriev I.V."/>
            <person name="Hibbett D.S."/>
        </authorList>
    </citation>
    <scope>NUCLEOTIDE SEQUENCE [LARGE SCALE GENOMIC DNA]</scope>
    <source>
        <strain evidence="3 4">HHB12029</strain>
    </source>
</reference>
<dbReference type="AlphaFoldDB" id="A0A166AIH8"/>
<dbReference type="PRINTS" id="PR01217">
    <property type="entry name" value="PRICHEXTENSN"/>
</dbReference>
<feature type="compositionally biased region" description="Low complexity" evidence="1">
    <location>
        <begin position="287"/>
        <end position="303"/>
    </location>
</feature>
<feature type="region of interest" description="Disordered" evidence="1">
    <location>
        <begin position="226"/>
        <end position="339"/>
    </location>
</feature>
<feature type="chain" id="PRO_5007870679" evidence="2">
    <location>
        <begin position="22"/>
        <end position="339"/>
    </location>
</feature>
<dbReference type="STRING" id="1314781.A0A166AIH8"/>